<dbReference type="PANTHER" id="PTHR33258">
    <property type="entry name" value="TRANSPOSASE INSL FOR INSERTION SEQUENCE ELEMENT IS186A-RELATED"/>
    <property type="match status" value="1"/>
</dbReference>
<dbReference type="AlphaFoldDB" id="Q2YZZ2"/>
<evidence type="ECO:0000256" key="4">
    <source>
        <dbReference type="ARBA" id="ARBA00023172"/>
    </source>
</evidence>
<evidence type="ECO:0000256" key="3">
    <source>
        <dbReference type="ARBA" id="ARBA00023125"/>
    </source>
</evidence>
<dbReference type="NCBIfam" id="NF033592">
    <property type="entry name" value="transpos_IS4_1"/>
    <property type="match status" value="1"/>
</dbReference>
<dbReference type="Pfam" id="PF01609">
    <property type="entry name" value="DDE_Tnp_1"/>
    <property type="match status" value="1"/>
</dbReference>
<evidence type="ECO:0000259" key="5">
    <source>
        <dbReference type="Pfam" id="PF01609"/>
    </source>
</evidence>
<dbReference type="SUPFAM" id="SSF53098">
    <property type="entry name" value="Ribonuclease H-like"/>
    <property type="match status" value="1"/>
</dbReference>
<dbReference type="GO" id="GO:0003677">
    <property type="term" value="F:DNA binding"/>
    <property type="evidence" value="ECO:0007669"/>
    <property type="project" value="UniProtKB-KW"/>
</dbReference>
<dbReference type="InterPro" id="IPR012337">
    <property type="entry name" value="RNaseH-like_sf"/>
</dbReference>
<name>Q2YZZ2_9BACT</name>
<dbReference type="InterPro" id="IPR025399">
    <property type="entry name" value="DUF4372"/>
</dbReference>
<dbReference type="GO" id="GO:0006313">
    <property type="term" value="P:DNA transposition"/>
    <property type="evidence" value="ECO:0007669"/>
    <property type="project" value="InterPro"/>
</dbReference>
<evidence type="ECO:0000313" key="7">
    <source>
        <dbReference type="EMBL" id="CAI78573.1"/>
    </source>
</evidence>
<reference evidence="7" key="1">
    <citation type="journal article" date="2005" name="Environ. Microbiol.">
        <title>Lateral gene transfer and phylogenetic assignment of environmental fosmid clones.</title>
        <authorList>
            <person name="Nesbo C.L."/>
            <person name="Boucher Y."/>
            <person name="Dlutek M."/>
            <person name="Doolittle F.W."/>
        </authorList>
    </citation>
    <scope>NUCLEOTIDE SEQUENCE</scope>
</reference>
<keyword evidence="2" id="KW-0815">Transposition</keyword>
<dbReference type="InterPro" id="IPR002559">
    <property type="entry name" value="Transposase_11"/>
</dbReference>
<protein>
    <submittedName>
        <fullName evidence="7">Transposase</fullName>
    </submittedName>
</protein>
<sequence>MNTSPTVFSQIMDFLPIHEFRKCVRRYRGDYKIKSFSCYDQFLCLAFAQLTYRESLRDIESCLRAMKSRLYHMGFRGLVSRNTLAHANETRDWRIYADFARILIARARPLYANEDLGIDLDNTVYAFDSTTIDLCLSLFPWAVFRKNKGAVKVHTLLDLRGSIPSFIHITHGKIHDVNILDEIVFEPGSFYVLDRGYVDYNRLYNLHRSQAFFVIRAKSNMRFNRLLSSPIDPSSDIRSDQVITFTGIMTHDRYPERIRRIRFFDRENDRFFVFLTNNFSLPSTTIAQLYKLRWQIEIFFRWIKQNLRIKTFFGTSENAVKTQIWAAIAIYVLAAIVKKQLPLEIPLYNFLQILSVTVFEKTPLNQLFTDSDLHSDGFDLGNQLLLFNL</sequence>
<accession>Q2YZZ2</accession>
<dbReference type="InterPro" id="IPR047952">
    <property type="entry name" value="Transpos_IS4"/>
</dbReference>
<feature type="domain" description="Transposase IS4-like" evidence="5">
    <location>
        <begin position="122"/>
        <end position="333"/>
    </location>
</feature>
<evidence type="ECO:0000259" key="6">
    <source>
        <dbReference type="Pfam" id="PF14294"/>
    </source>
</evidence>
<gene>
    <name evidence="7" type="primary">transposase</name>
</gene>
<proteinExistence type="inferred from homology"/>
<evidence type="ECO:0000256" key="1">
    <source>
        <dbReference type="ARBA" id="ARBA00010075"/>
    </source>
</evidence>
<organism evidence="7">
    <name type="scientific">uncultured Aminicenantes bacterium</name>
    <dbReference type="NCBI Taxonomy" id="174294"/>
    <lineage>
        <taxon>Bacteria</taxon>
        <taxon>Candidatus Aminicenantota</taxon>
        <taxon>environmental samples</taxon>
    </lineage>
</organism>
<comment type="similarity">
    <text evidence="1">Belongs to the transposase 11 family.</text>
</comment>
<dbReference type="Pfam" id="PF14294">
    <property type="entry name" value="DUF4372"/>
    <property type="match status" value="1"/>
</dbReference>
<dbReference type="GO" id="GO:0004803">
    <property type="term" value="F:transposase activity"/>
    <property type="evidence" value="ECO:0007669"/>
    <property type="project" value="InterPro"/>
</dbReference>
<dbReference type="EMBL" id="AJ937765">
    <property type="protein sequence ID" value="CAI78573.1"/>
    <property type="molecule type" value="Genomic_DNA"/>
</dbReference>
<dbReference type="PANTHER" id="PTHR33258:SF1">
    <property type="entry name" value="TRANSPOSASE INSL FOR INSERTION SEQUENCE ELEMENT IS186A-RELATED"/>
    <property type="match status" value="1"/>
</dbReference>
<feature type="domain" description="DUF4372" evidence="6">
    <location>
        <begin position="5"/>
        <end position="76"/>
    </location>
</feature>
<evidence type="ECO:0000256" key="2">
    <source>
        <dbReference type="ARBA" id="ARBA00022578"/>
    </source>
</evidence>
<keyword evidence="3" id="KW-0238">DNA-binding</keyword>
<keyword evidence="4" id="KW-0233">DNA recombination</keyword>